<evidence type="ECO:0000313" key="2">
    <source>
        <dbReference type="EMBL" id="GGA19284.1"/>
    </source>
</evidence>
<evidence type="ECO:0000313" key="3">
    <source>
        <dbReference type="Proteomes" id="UP000628017"/>
    </source>
</evidence>
<dbReference type="RefSeq" id="WP_188674172.1">
    <property type="nucleotide sequence ID" value="NZ_BMKA01000002.1"/>
</dbReference>
<keyword evidence="1" id="KW-0812">Transmembrane</keyword>
<feature type="transmembrane region" description="Helical" evidence="1">
    <location>
        <begin position="45"/>
        <end position="71"/>
    </location>
</feature>
<evidence type="ECO:0008006" key="4">
    <source>
        <dbReference type="Google" id="ProtNLM"/>
    </source>
</evidence>
<reference evidence="2" key="2">
    <citation type="submission" date="2020-09" db="EMBL/GenBank/DDBJ databases">
        <authorList>
            <person name="Sun Q."/>
            <person name="Zhou Y."/>
        </authorList>
    </citation>
    <scope>NUCLEOTIDE SEQUENCE</scope>
    <source>
        <strain evidence="2">CGMCC 1.15880</strain>
    </source>
</reference>
<organism evidence="2 3">
    <name type="scientific">Neptunicoccus cionae</name>
    <dbReference type="NCBI Taxonomy" id="2035344"/>
    <lineage>
        <taxon>Bacteria</taxon>
        <taxon>Pseudomonadati</taxon>
        <taxon>Pseudomonadota</taxon>
        <taxon>Alphaproteobacteria</taxon>
        <taxon>Rhodobacterales</taxon>
        <taxon>Paracoccaceae</taxon>
        <taxon>Neptunicoccus</taxon>
    </lineage>
</organism>
<reference evidence="2" key="1">
    <citation type="journal article" date="2014" name="Int. J. Syst. Evol. Microbiol.">
        <title>Complete genome sequence of Corynebacterium casei LMG S-19264T (=DSM 44701T), isolated from a smear-ripened cheese.</title>
        <authorList>
            <consortium name="US DOE Joint Genome Institute (JGI-PGF)"/>
            <person name="Walter F."/>
            <person name="Albersmeier A."/>
            <person name="Kalinowski J."/>
            <person name="Ruckert C."/>
        </authorList>
    </citation>
    <scope>NUCLEOTIDE SEQUENCE</scope>
    <source>
        <strain evidence="2">CGMCC 1.15880</strain>
    </source>
</reference>
<comment type="caution">
    <text evidence="2">The sequence shown here is derived from an EMBL/GenBank/DDBJ whole genome shotgun (WGS) entry which is preliminary data.</text>
</comment>
<keyword evidence="3" id="KW-1185">Reference proteome</keyword>
<dbReference type="Proteomes" id="UP000628017">
    <property type="component" value="Unassembled WGS sequence"/>
</dbReference>
<evidence type="ECO:0000256" key="1">
    <source>
        <dbReference type="SAM" id="Phobius"/>
    </source>
</evidence>
<protein>
    <recommendedName>
        <fullName evidence="4">Phage holin family protein</fullName>
    </recommendedName>
</protein>
<dbReference type="EMBL" id="BMKA01000002">
    <property type="protein sequence ID" value="GGA19284.1"/>
    <property type="molecule type" value="Genomic_DNA"/>
</dbReference>
<sequence length="115" mass="11960">MLSQFKHAAARTARRAGLLCGGAVLMLVGLAFLTASLWLHLSLVYGAVFAATVIGTAYFGIGLLIVGIAAAGEKRMPVEEHPPVHVHKRPPPADGPAIVEAFLYGLQAGTSAKKS</sequence>
<name>A0A916VQR9_9RHOB</name>
<feature type="transmembrane region" description="Helical" evidence="1">
    <location>
        <begin position="16"/>
        <end position="39"/>
    </location>
</feature>
<dbReference type="AlphaFoldDB" id="A0A916VQR9"/>
<gene>
    <name evidence="2" type="ORF">GCM10011498_20180</name>
</gene>
<keyword evidence="1" id="KW-1133">Transmembrane helix</keyword>
<keyword evidence="1" id="KW-0472">Membrane</keyword>
<proteinExistence type="predicted"/>
<dbReference type="InterPro" id="IPR009937">
    <property type="entry name" value="Phage_holin_3_6"/>
</dbReference>
<dbReference type="Pfam" id="PF07332">
    <property type="entry name" value="Phage_holin_3_6"/>
    <property type="match status" value="1"/>
</dbReference>
<accession>A0A916VQR9</accession>